<evidence type="ECO:0000256" key="6">
    <source>
        <dbReference type="ARBA" id="ARBA00023002"/>
    </source>
</evidence>
<protein>
    <submittedName>
        <fullName evidence="8">Cyclohexanone monooxygenase</fullName>
    </submittedName>
</protein>
<keyword evidence="4" id="KW-0274">FAD</keyword>
<name>A0A4R1FQV7_9NOCA</name>
<evidence type="ECO:0000313" key="8">
    <source>
        <dbReference type="EMBL" id="TCJ96520.1"/>
    </source>
</evidence>
<evidence type="ECO:0000256" key="7">
    <source>
        <dbReference type="ARBA" id="ARBA00023033"/>
    </source>
</evidence>
<dbReference type="SUPFAM" id="SSF51905">
    <property type="entry name" value="FAD/NAD(P)-binding domain"/>
    <property type="match status" value="1"/>
</dbReference>
<organism evidence="8 9">
    <name type="scientific">Nocardia alba</name>
    <dbReference type="NCBI Taxonomy" id="225051"/>
    <lineage>
        <taxon>Bacteria</taxon>
        <taxon>Bacillati</taxon>
        <taxon>Actinomycetota</taxon>
        <taxon>Actinomycetes</taxon>
        <taxon>Mycobacteriales</taxon>
        <taxon>Nocardiaceae</taxon>
        <taxon>Nocardia</taxon>
    </lineage>
</organism>
<dbReference type="InterPro" id="IPR050775">
    <property type="entry name" value="FAD-binding_Monooxygenases"/>
</dbReference>
<dbReference type="AlphaFoldDB" id="A0A4R1FQV7"/>
<dbReference type="InterPro" id="IPR036188">
    <property type="entry name" value="FAD/NAD-bd_sf"/>
</dbReference>
<dbReference type="PANTHER" id="PTHR43098:SF4">
    <property type="entry name" value="BLR3857 PROTEIN"/>
    <property type="match status" value="1"/>
</dbReference>
<sequence length="613" mass="69031">MQNCAPTQTPEVDHEALRAKYLAERDKRIRPEGQQQYVTAEADFAEYHEADPYTPVQPRPPISQDIDVAILGGGLAGLVTAARISEAGVADFRIIEHAGDFGGAWYWNRYPGIQCDTDCYCYLPLLEEVGYVPKQKYSYGDEVFEHCQRIGRHFGLYDKAIFGTLTRSMAWDESIQRWRIGTDRGDEIRARFVVMCQGPFNRPKLPGIPGLGDFAGHTFHTARWDYEYTGGDMRGGLDKLADKRVAIIGTGASGVQSIPHLARSARHLTVFQRTPSYIYERGNVPTDPAWAESLQPGWQEEIRRNFHTGAFEAYGPGQDDLVCDGWTEVSRNVRDHLDSTGGWAELTPEKFMELRELADYRAMQRVRDRVDEIVTDPATAEALKPYYRFLCKRPCFNDEYLPTFNRDNVTLVDVSGTKGVERITATGIVADGVEHEVDCIIFASGFEITTDLDRRFGIAPYVGRDELSLYDHWAKGYRTLHGTMTTGFPNQFFTGFVQGGVTASTTAMFEQQARHIAFIIEQTMSRGATTVEPTADAQEQWCATVRESAIDNSNFQRECTPGYYNNEGEQQIRSHLGDPYWPGFYAFEDLLQAWRDTGELPGLALGTPTEPAR</sequence>
<dbReference type="STRING" id="1210063.GCA_001612665_00211"/>
<dbReference type="RefSeq" id="WP_067444851.1">
    <property type="nucleotide sequence ID" value="NZ_SMFR01000002.1"/>
</dbReference>
<evidence type="ECO:0000256" key="5">
    <source>
        <dbReference type="ARBA" id="ARBA00022857"/>
    </source>
</evidence>
<dbReference type="Gene3D" id="3.50.50.60">
    <property type="entry name" value="FAD/NAD(P)-binding domain"/>
    <property type="match status" value="2"/>
</dbReference>
<dbReference type="Proteomes" id="UP000294856">
    <property type="component" value="Unassembled WGS sequence"/>
</dbReference>
<evidence type="ECO:0000256" key="2">
    <source>
        <dbReference type="ARBA" id="ARBA00010139"/>
    </source>
</evidence>
<keyword evidence="3" id="KW-0285">Flavoprotein</keyword>
<evidence type="ECO:0000256" key="4">
    <source>
        <dbReference type="ARBA" id="ARBA00022827"/>
    </source>
</evidence>
<dbReference type="GO" id="GO:0016709">
    <property type="term" value="F:oxidoreductase activity, acting on paired donors, with incorporation or reduction of molecular oxygen, NAD(P)H as one donor, and incorporation of one atom of oxygen"/>
    <property type="evidence" value="ECO:0007669"/>
    <property type="project" value="UniProtKB-ARBA"/>
</dbReference>
<reference evidence="8 9" key="1">
    <citation type="submission" date="2019-03" db="EMBL/GenBank/DDBJ databases">
        <title>Genomic Encyclopedia of Type Strains, Phase IV (KMG-IV): sequencing the most valuable type-strain genomes for metagenomic binning, comparative biology and taxonomic classification.</title>
        <authorList>
            <person name="Goeker M."/>
        </authorList>
    </citation>
    <scope>NUCLEOTIDE SEQUENCE [LARGE SCALE GENOMIC DNA]</scope>
    <source>
        <strain evidence="8 9">DSM 44684</strain>
    </source>
</reference>
<accession>A0A4R1FQV7</accession>
<dbReference type="PANTHER" id="PTHR43098">
    <property type="entry name" value="L-ORNITHINE N(5)-MONOOXYGENASE-RELATED"/>
    <property type="match status" value="1"/>
</dbReference>
<keyword evidence="5" id="KW-0521">NADP</keyword>
<keyword evidence="6" id="KW-0560">Oxidoreductase</keyword>
<evidence type="ECO:0000256" key="3">
    <source>
        <dbReference type="ARBA" id="ARBA00022630"/>
    </source>
</evidence>
<comment type="caution">
    <text evidence="8">The sequence shown here is derived from an EMBL/GenBank/DDBJ whole genome shotgun (WGS) entry which is preliminary data.</text>
</comment>
<comment type="cofactor">
    <cofactor evidence="1">
        <name>FAD</name>
        <dbReference type="ChEBI" id="CHEBI:57692"/>
    </cofactor>
</comment>
<dbReference type="PRINTS" id="PR00411">
    <property type="entry name" value="PNDRDTASEI"/>
</dbReference>
<evidence type="ECO:0000256" key="1">
    <source>
        <dbReference type="ARBA" id="ARBA00001974"/>
    </source>
</evidence>
<dbReference type="EMBL" id="SMFR01000002">
    <property type="protein sequence ID" value="TCJ96520.1"/>
    <property type="molecule type" value="Genomic_DNA"/>
</dbReference>
<evidence type="ECO:0000313" key="9">
    <source>
        <dbReference type="Proteomes" id="UP000294856"/>
    </source>
</evidence>
<dbReference type="OrthoDB" id="5168853at2"/>
<keyword evidence="9" id="KW-1185">Reference proteome</keyword>
<comment type="similarity">
    <text evidence="2">Belongs to the FAD-binding monooxygenase family.</text>
</comment>
<proteinExistence type="inferred from homology"/>
<gene>
    <name evidence="8" type="ORF">DFR71_2550</name>
</gene>
<keyword evidence="7 8" id="KW-0503">Monooxygenase</keyword>
<dbReference type="Pfam" id="PF13450">
    <property type="entry name" value="NAD_binding_8"/>
    <property type="match status" value="1"/>
</dbReference>